<sequence>MRFRPVSPDVLAGELTARIDARERAGWTRVIIDGAPPTEPGVLADALGERLRVLGRPVLRVSAADFLRPASLRFERGRHDADARYETWLDEGALRREVLGPLGPGGSGRVLPALWNAATDRATRADYAVLGDGGVLLLDGELLLGRGLPHELSVHLWLSAPALARRLPGGEHWALPAFARYDAEVRPLHTADAGVRADDPRHLALLDDAPV</sequence>
<proteinExistence type="predicted"/>
<reference evidence="2" key="1">
    <citation type="submission" date="2016-10" db="EMBL/GenBank/DDBJ databases">
        <authorList>
            <person name="Varghese N."/>
            <person name="Submissions S."/>
        </authorList>
    </citation>
    <scope>NUCLEOTIDE SEQUENCE [LARGE SCALE GENOMIC DNA]</scope>
    <source>
        <strain evidence="2">IBRC-M 10403</strain>
    </source>
</reference>
<dbReference type="EMBL" id="FMZZ01000001">
    <property type="protein sequence ID" value="SDC29149.1"/>
    <property type="molecule type" value="Genomic_DNA"/>
</dbReference>
<dbReference type="AlphaFoldDB" id="A0A1G6KDJ3"/>
<evidence type="ECO:0000313" key="2">
    <source>
        <dbReference type="Proteomes" id="UP000199501"/>
    </source>
</evidence>
<evidence type="ECO:0000313" key="1">
    <source>
        <dbReference type="EMBL" id="SDC29149.1"/>
    </source>
</evidence>
<organism evidence="1 2">
    <name type="scientific">Actinokineospora iranica</name>
    <dbReference type="NCBI Taxonomy" id="1271860"/>
    <lineage>
        <taxon>Bacteria</taxon>
        <taxon>Bacillati</taxon>
        <taxon>Actinomycetota</taxon>
        <taxon>Actinomycetes</taxon>
        <taxon>Pseudonocardiales</taxon>
        <taxon>Pseudonocardiaceae</taxon>
        <taxon>Actinokineospora</taxon>
    </lineage>
</organism>
<dbReference type="OrthoDB" id="5186671at2"/>
<dbReference type="InterPro" id="IPR027417">
    <property type="entry name" value="P-loop_NTPase"/>
</dbReference>
<evidence type="ECO:0008006" key="3">
    <source>
        <dbReference type="Google" id="ProtNLM"/>
    </source>
</evidence>
<dbReference type="Proteomes" id="UP000199501">
    <property type="component" value="Unassembled WGS sequence"/>
</dbReference>
<protein>
    <recommendedName>
        <fullName evidence="3">Uridine kinase</fullName>
    </recommendedName>
</protein>
<name>A0A1G6KDJ3_9PSEU</name>
<dbReference type="RefSeq" id="WP_091448258.1">
    <property type="nucleotide sequence ID" value="NZ_FMZZ01000001.1"/>
</dbReference>
<accession>A0A1G6KDJ3</accession>
<dbReference type="Gene3D" id="3.40.50.300">
    <property type="entry name" value="P-loop containing nucleotide triphosphate hydrolases"/>
    <property type="match status" value="1"/>
</dbReference>
<keyword evidence="2" id="KW-1185">Reference proteome</keyword>
<dbReference type="STRING" id="1271860.SAMN05216174_101858"/>
<gene>
    <name evidence="1" type="ORF">SAMN05216174_101858</name>
</gene>